<protein>
    <recommendedName>
        <fullName evidence="4">DUF3618 domain-containing protein</fullName>
    </recommendedName>
</protein>
<gene>
    <name evidence="2" type="ORF">OKA04_09710</name>
</gene>
<keyword evidence="3" id="KW-1185">Reference proteome</keyword>
<comment type="caution">
    <text evidence="2">The sequence shown here is derived from an EMBL/GenBank/DDBJ whole genome shotgun (WGS) entry which is preliminary data.</text>
</comment>
<dbReference type="Proteomes" id="UP001207930">
    <property type="component" value="Unassembled WGS sequence"/>
</dbReference>
<keyword evidence="1" id="KW-0472">Membrane</keyword>
<dbReference type="RefSeq" id="WP_264500960.1">
    <property type="nucleotide sequence ID" value="NZ_JAPDDS010000004.1"/>
</dbReference>
<reference evidence="2 3" key="1">
    <citation type="submission" date="2022-10" db="EMBL/GenBank/DDBJ databases">
        <title>Luteolibacter flavescens strain MCCC 1K03193, whole genome shotgun sequencing project.</title>
        <authorList>
            <person name="Zhao G."/>
            <person name="Shen L."/>
        </authorList>
    </citation>
    <scope>NUCLEOTIDE SEQUENCE [LARGE SCALE GENOMIC DNA]</scope>
    <source>
        <strain evidence="2 3">MCCC 1K03193</strain>
    </source>
</reference>
<sequence>MNFPFHDRRAASLLSKVREDISHLRSDVGNLFHHTTSHTVPQGARALADTARDRILDGGHYAASRLRSLRSIPQRQAVGIGVLGGAILVGGIYAVIKSESCARARAAELDEESHDDIPV</sequence>
<evidence type="ECO:0000313" key="3">
    <source>
        <dbReference type="Proteomes" id="UP001207930"/>
    </source>
</evidence>
<proteinExistence type="predicted"/>
<accession>A0ABT3FN59</accession>
<evidence type="ECO:0008006" key="4">
    <source>
        <dbReference type="Google" id="ProtNLM"/>
    </source>
</evidence>
<feature type="transmembrane region" description="Helical" evidence="1">
    <location>
        <begin position="77"/>
        <end position="96"/>
    </location>
</feature>
<keyword evidence="1" id="KW-1133">Transmembrane helix</keyword>
<evidence type="ECO:0000313" key="2">
    <source>
        <dbReference type="EMBL" id="MCW1885002.1"/>
    </source>
</evidence>
<dbReference type="EMBL" id="JAPDDS010000004">
    <property type="protein sequence ID" value="MCW1885002.1"/>
    <property type="molecule type" value="Genomic_DNA"/>
</dbReference>
<name>A0ABT3FN59_9BACT</name>
<keyword evidence="1" id="KW-0812">Transmembrane</keyword>
<evidence type="ECO:0000256" key="1">
    <source>
        <dbReference type="SAM" id="Phobius"/>
    </source>
</evidence>
<organism evidence="2 3">
    <name type="scientific">Luteolibacter flavescens</name>
    <dbReference type="NCBI Taxonomy" id="1859460"/>
    <lineage>
        <taxon>Bacteria</taxon>
        <taxon>Pseudomonadati</taxon>
        <taxon>Verrucomicrobiota</taxon>
        <taxon>Verrucomicrobiia</taxon>
        <taxon>Verrucomicrobiales</taxon>
        <taxon>Verrucomicrobiaceae</taxon>
        <taxon>Luteolibacter</taxon>
    </lineage>
</organism>